<organism evidence="2 3">
    <name type="scientific">Penicillium arizonense</name>
    <dbReference type="NCBI Taxonomy" id="1835702"/>
    <lineage>
        <taxon>Eukaryota</taxon>
        <taxon>Fungi</taxon>
        <taxon>Dikarya</taxon>
        <taxon>Ascomycota</taxon>
        <taxon>Pezizomycotina</taxon>
        <taxon>Eurotiomycetes</taxon>
        <taxon>Eurotiomycetidae</taxon>
        <taxon>Eurotiales</taxon>
        <taxon>Aspergillaceae</taxon>
        <taxon>Penicillium</taxon>
    </lineage>
</organism>
<evidence type="ECO:0000313" key="2">
    <source>
        <dbReference type="EMBL" id="OGE46904.1"/>
    </source>
</evidence>
<sequence length="135" mass="15453">MPYIQLVKRLRGQKGSNASTEKVNGVAEPLPIIERSSRQHPTQRVEGIITSIYAEMSRMQHEHKEAILMLQNHGNMLRALTNEKASLEEQNKSLFEHIKILQGENCALELKNNELKSELAKKRLQYPEQPDGKQP</sequence>
<dbReference type="OrthoDB" id="4321771at2759"/>
<protein>
    <submittedName>
        <fullName evidence="2">Uncharacterized protein</fullName>
    </submittedName>
</protein>
<proteinExistence type="predicted"/>
<dbReference type="AlphaFoldDB" id="A0A1F5L129"/>
<dbReference type="EMBL" id="LXJU01000091">
    <property type="protein sequence ID" value="OGE46904.1"/>
    <property type="molecule type" value="Genomic_DNA"/>
</dbReference>
<accession>A0A1F5L129</accession>
<dbReference type="RefSeq" id="XP_022482371.1">
    <property type="nucleotide sequence ID" value="XM_022637773.1"/>
</dbReference>
<keyword evidence="3" id="KW-1185">Reference proteome</keyword>
<reference evidence="2 3" key="1">
    <citation type="journal article" date="2016" name="Sci. Rep.">
        <title>Penicillium arizonense, a new, genome sequenced fungal species, reveals a high chemical diversity in secreted metabolites.</title>
        <authorList>
            <person name="Grijseels S."/>
            <person name="Nielsen J.C."/>
            <person name="Randelovic M."/>
            <person name="Nielsen J."/>
            <person name="Nielsen K.F."/>
            <person name="Workman M."/>
            <person name="Frisvad J.C."/>
        </authorList>
    </citation>
    <scope>NUCLEOTIDE SEQUENCE [LARGE SCALE GENOMIC DNA]</scope>
    <source>
        <strain evidence="2 3">CBS 141311</strain>
    </source>
</reference>
<evidence type="ECO:0000313" key="3">
    <source>
        <dbReference type="Proteomes" id="UP000177622"/>
    </source>
</evidence>
<comment type="caution">
    <text evidence="2">The sequence shown here is derived from an EMBL/GenBank/DDBJ whole genome shotgun (WGS) entry which is preliminary data.</text>
</comment>
<gene>
    <name evidence="2" type="ORF">PENARI_c091G10029</name>
</gene>
<dbReference type="GeneID" id="34582507"/>
<keyword evidence="1" id="KW-0175">Coiled coil</keyword>
<evidence type="ECO:0000256" key="1">
    <source>
        <dbReference type="SAM" id="Coils"/>
    </source>
</evidence>
<dbReference type="Proteomes" id="UP000177622">
    <property type="component" value="Unassembled WGS sequence"/>
</dbReference>
<feature type="coiled-coil region" evidence="1">
    <location>
        <begin position="70"/>
        <end position="104"/>
    </location>
</feature>
<name>A0A1F5L129_PENAI</name>